<accession>A0A6A6U092</accession>
<dbReference type="PANTHER" id="PTHR33112">
    <property type="entry name" value="DOMAIN PROTEIN, PUTATIVE-RELATED"/>
    <property type="match status" value="1"/>
</dbReference>
<dbReference type="AlphaFoldDB" id="A0A6A6U092"/>
<keyword evidence="4" id="KW-1185">Reference proteome</keyword>
<feature type="region of interest" description="Disordered" evidence="1">
    <location>
        <begin position="1"/>
        <end position="49"/>
    </location>
</feature>
<dbReference type="PANTHER" id="PTHR33112:SF12">
    <property type="entry name" value="HETEROKARYON INCOMPATIBILITY DOMAIN-CONTAINING PROTEIN"/>
    <property type="match status" value="1"/>
</dbReference>
<dbReference type="OrthoDB" id="2958217at2759"/>
<dbReference type="Pfam" id="PF06985">
    <property type="entry name" value="HET"/>
    <property type="match status" value="1"/>
</dbReference>
<evidence type="ECO:0000259" key="2">
    <source>
        <dbReference type="Pfam" id="PF06985"/>
    </source>
</evidence>
<feature type="compositionally biased region" description="Polar residues" evidence="1">
    <location>
        <begin position="39"/>
        <end position="49"/>
    </location>
</feature>
<feature type="domain" description="Heterokaryon incompatibility" evidence="2">
    <location>
        <begin position="268"/>
        <end position="415"/>
    </location>
</feature>
<organism evidence="3 4">
    <name type="scientific">Microthyrium microscopicum</name>
    <dbReference type="NCBI Taxonomy" id="703497"/>
    <lineage>
        <taxon>Eukaryota</taxon>
        <taxon>Fungi</taxon>
        <taxon>Dikarya</taxon>
        <taxon>Ascomycota</taxon>
        <taxon>Pezizomycotina</taxon>
        <taxon>Dothideomycetes</taxon>
        <taxon>Dothideomycetes incertae sedis</taxon>
        <taxon>Microthyriales</taxon>
        <taxon>Microthyriaceae</taxon>
        <taxon>Microthyrium</taxon>
    </lineage>
</organism>
<sequence>MPRCASQAKRPARRKITSSDDRKSVSKCRKLKNGAKEMQTPSSNDSTQAQIPEDITVANSNTLESINVSDDKVATPSGPFLCSRCTDIWSRSEGFLGLDYETSHNISVAYIRRPNNCSLCSLLRAVLPPGFFPSFFSVLKEHQGVAHIQTQNSSTPEMCDIGYIYNTSSLADASRCEYPFAAGLTAQRLYRHYLEIHSYDDFPNYYDQIETGSNRLSITRIRGMLADCDLKSCTKTHGHKPRYQSPTDITLIDVTNMCLIRSSTRLRYLALSYVWGISSSLRTTSVNRAELERPGSLNPSNEYISLVIRDAMTLVRSIGERYLWVDRLCIEQDNASQKHDHIGQMDIIYRHSTLTIIALCATSADEPLFGIDKQALLPAYAVDGSDDSTSMAFSSHPAVLFENSVYETRGWTFQERLLSPRCLFLTGSTAVFHCERGHTSKQWEKLHMRNSCFSQSRHGWFENYDLYTKLVQDYSQRILTDSKDAINAFSGILAMLGSDDSGGTICGLPEILLADAMRWDSLGNSPKLGRNCWIRNPLFASWSWAGWIGPVSYHYSRANFCLTSSKTDGRTIMPTQIRHSYQTRKRLLSTNGHVRMGSDKPYQTMHGVDILFFKTKVLSTKRFKYLPAASGASDILDVFAILDASGCIVGYLQSSQEEVNESRRTLFGNDFTSGEELLIQLPCPYWGPVKREAHFLLAGRSSQGYWERLAKGYVDQSSWDEAGPVMEDISLG</sequence>
<evidence type="ECO:0000313" key="4">
    <source>
        <dbReference type="Proteomes" id="UP000799302"/>
    </source>
</evidence>
<name>A0A6A6U092_9PEZI</name>
<proteinExistence type="predicted"/>
<dbReference type="EMBL" id="MU004243">
    <property type="protein sequence ID" value="KAF2664344.1"/>
    <property type="molecule type" value="Genomic_DNA"/>
</dbReference>
<evidence type="ECO:0000256" key="1">
    <source>
        <dbReference type="SAM" id="MobiDB-lite"/>
    </source>
</evidence>
<dbReference type="Proteomes" id="UP000799302">
    <property type="component" value="Unassembled WGS sequence"/>
</dbReference>
<gene>
    <name evidence="3" type="ORF">BT63DRAFT_418455</name>
</gene>
<dbReference type="InterPro" id="IPR010730">
    <property type="entry name" value="HET"/>
</dbReference>
<evidence type="ECO:0000313" key="3">
    <source>
        <dbReference type="EMBL" id="KAF2664344.1"/>
    </source>
</evidence>
<protein>
    <submittedName>
        <fullName evidence="3">HET-domain-containing protein</fullName>
    </submittedName>
</protein>
<reference evidence="3" key="1">
    <citation type="journal article" date="2020" name="Stud. Mycol.">
        <title>101 Dothideomycetes genomes: a test case for predicting lifestyles and emergence of pathogens.</title>
        <authorList>
            <person name="Haridas S."/>
            <person name="Albert R."/>
            <person name="Binder M."/>
            <person name="Bloem J."/>
            <person name="Labutti K."/>
            <person name="Salamov A."/>
            <person name="Andreopoulos B."/>
            <person name="Baker S."/>
            <person name="Barry K."/>
            <person name="Bills G."/>
            <person name="Bluhm B."/>
            <person name="Cannon C."/>
            <person name="Castanera R."/>
            <person name="Culley D."/>
            <person name="Daum C."/>
            <person name="Ezra D."/>
            <person name="Gonzalez J."/>
            <person name="Henrissat B."/>
            <person name="Kuo A."/>
            <person name="Liang C."/>
            <person name="Lipzen A."/>
            <person name="Lutzoni F."/>
            <person name="Magnuson J."/>
            <person name="Mondo S."/>
            <person name="Nolan M."/>
            <person name="Ohm R."/>
            <person name="Pangilinan J."/>
            <person name="Park H.-J."/>
            <person name="Ramirez L."/>
            <person name="Alfaro M."/>
            <person name="Sun H."/>
            <person name="Tritt A."/>
            <person name="Yoshinaga Y."/>
            <person name="Zwiers L.-H."/>
            <person name="Turgeon B."/>
            <person name="Goodwin S."/>
            <person name="Spatafora J."/>
            <person name="Crous P."/>
            <person name="Grigoriev I."/>
        </authorList>
    </citation>
    <scope>NUCLEOTIDE SEQUENCE</scope>
    <source>
        <strain evidence="3">CBS 115976</strain>
    </source>
</reference>